<evidence type="ECO:0000259" key="3">
    <source>
        <dbReference type="Pfam" id="PF07716"/>
    </source>
</evidence>
<dbReference type="OrthoDB" id="6263945at2759"/>
<feature type="compositionally biased region" description="Low complexity" evidence="2">
    <location>
        <begin position="122"/>
        <end position="139"/>
    </location>
</feature>
<feature type="region of interest" description="Disordered" evidence="2">
    <location>
        <begin position="20"/>
        <end position="40"/>
    </location>
</feature>
<feature type="compositionally biased region" description="Low complexity" evidence="2">
    <location>
        <begin position="30"/>
        <end position="40"/>
    </location>
</feature>
<dbReference type="WBParaSite" id="TASK_0000021601-mRNA-1">
    <property type="protein sequence ID" value="TASK_0000021601-mRNA-1"/>
    <property type="gene ID" value="TASK_0000021601"/>
</dbReference>
<dbReference type="Pfam" id="PF07716">
    <property type="entry name" value="bZIP_2"/>
    <property type="match status" value="1"/>
</dbReference>
<gene>
    <name evidence="4" type="ORF">TASK_LOCUS217</name>
</gene>
<dbReference type="AlphaFoldDB" id="A0A0R3VSR0"/>
<sequence>MLQTGYRSTLTQFSVTWEDSYPPSDSLEGSPSTISPSTPTLSPIEDDICCDLIQDDVLGDDSFSNKSCYGSHFPLPEELIDFVNSYAYSDNKQISVEEMLFDTQELSDTLFSSEILGSLGSSPPLPQQSCKKSHQSSSSFHRIHHVVDGDRQSKKRKLNRDAAYRYRQKVKLKNEKLQGELNAAIQAFKEAREMYECSRGAYDALKKIVVDMVVVNVPSCHETQSCANLVSLR</sequence>
<evidence type="ECO:0000256" key="1">
    <source>
        <dbReference type="SAM" id="Coils"/>
    </source>
</evidence>
<dbReference type="Proteomes" id="UP000282613">
    <property type="component" value="Unassembled WGS sequence"/>
</dbReference>
<dbReference type="GO" id="GO:0003700">
    <property type="term" value="F:DNA-binding transcription factor activity"/>
    <property type="evidence" value="ECO:0007669"/>
    <property type="project" value="InterPro"/>
</dbReference>
<dbReference type="InterPro" id="IPR004827">
    <property type="entry name" value="bZIP"/>
</dbReference>
<reference evidence="6" key="1">
    <citation type="submission" date="2017-02" db="UniProtKB">
        <authorList>
            <consortium name="WormBaseParasite"/>
        </authorList>
    </citation>
    <scope>IDENTIFICATION</scope>
</reference>
<organism evidence="6">
    <name type="scientific">Taenia asiatica</name>
    <name type="common">Asian tapeworm</name>
    <dbReference type="NCBI Taxonomy" id="60517"/>
    <lineage>
        <taxon>Eukaryota</taxon>
        <taxon>Metazoa</taxon>
        <taxon>Spiralia</taxon>
        <taxon>Lophotrochozoa</taxon>
        <taxon>Platyhelminthes</taxon>
        <taxon>Cestoda</taxon>
        <taxon>Eucestoda</taxon>
        <taxon>Cyclophyllidea</taxon>
        <taxon>Taeniidae</taxon>
        <taxon>Taenia</taxon>
    </lineage>
</organism>
<evidence type="ECO:0000313" key="5">
    <source>
        <dbReference type="Proteomes" id="UP000282613"/>
    </source>
</evidence>
<proteinExistence type="predicted"/>
<protein>
    <submittedName>
        <fullName evidence="6">BZIP domain-containing protein</fullName>
    </submittedName>
</protein>
<keyword evidence="1" id="KW-0175">Coiled coil</keyword>
<feature type="coiled-coil region" evidence="1">
    <location>
        <begin position="167"/>
        <end position="194"/>
    </location>
</feature>
<reference evidence="4 5" key="2">
    <citation type="submission" date="2018-11" db="EMBL/GenBank/DDBJ databases">
        <authorList>
            <consortium name="Pathogen Informatics"/>
        </authorList>
    </citation>
    <scope>NUCLEOTIDE SEQUENCE [LARGE SCALE GENOMIC DNA]</scope>
</reference>
<keyword evidence="5" id="KW-1185">Reference proteome</keyword>
<accession>A0A0R3VSR0</accession>
<feature type="domain" description="BZIP" evidence="3">
    <location>
        <begin position="151"/>
        <end position="182"/>
    </location>
</feature>
<evidence type="ECO:0000256" key="2">
    <source>
        <dbReference type="SAM" id="MobiDB-lite"/>
    </source>
</evidence>
<evidence type="ECO:0000313" key="6">
    <source>
        <dbReference type="WBParaSite" id="TASK_0000021601-mRNA-1"/>
    </source>
</evidence>
<evidence type="ECO:0000313" key="4">
    <source>
        <dbReference type="EMBL" id="VDK20467.1"/>
    </source>
</evidence>
<name>A0A0R3VSR0_TAEAS</name>
<feature type="region of interest" description="Disordered" evidence="2">
    <location>
        <begin position="122"/>
        <end position="158"/>
    </location>
</feature>
<dbReference type="EMBL" id="UYRS01000022">
    <property type="protein sequence ID" value="VDK20467.1"/>
    <property type="molecule type" value="Genomic_DNA"/>
</dbReference>